<protein>
    <submittedName>
        <fullName evidence="1">DUF4249 domain-containing protein</fullName>
    </submittedName>
</protein>
<organism evidence="1 2">
    <name type="scientific">Olivibacter jilunii</name>
    <dbReference type="NCBI Taxonomy" id="985016"/>
    <lineage>
        <taxon>Bacteria</taxon>
        <taxon>Pseudomonadati</taxon>
        <taxon>Bacteroidota</taxon>
        <taxon>Sphingobacteriia</taxon>
        <taxon>Sphingobacteriales</taxon>
        <taxon>Sphingobacteriaceae</taxon>
        <taxon>Olivibacter</taxon>
    </lineage>
</organism>
<comment type="caution">
    <text evidence="1">The sequence shown here is derived from an EMBL/GenBank/DDBJ whole genome shotgun (WGS) entry which is preliminary data.</text>
</comment>
<name>A0ABW6AW65_9SPHI</name>
<dbReference type="Proteomes" id="UP001597560">
    <property type="component" value="Unassembled WGS sequence"/>
</dbReference>
<evidence type="ECO:0000313" key="1">
    <source>
        <dbReference type="EMBL" id="MFD2960209.1"/>
    </source>
</evidence>
<dbReference type="Pfam" id="PF14054">
    <property type="entry name" value="DUF4249"/>
    <property type="match status" value="1"/>
</dbReference>
<dbReference type="InterPro" id="IPR025345">
    <property type="entry name" value="DUF4249"/>
</dbReference>
<reference evidence="2" key="1">
    <citation type="journal article" date="2019" name="Int. J. Syst. Evol. Microbiol.">
        <title>The Global Catalogue of Microorganisms (GCM) 10K type strain sequencing project: providing services to taxonomists for standard genome sequencing and annotation.</title>
        <authorList>
            <consortium name="The Broad Institute Genomics Platform"/>
            <consortium name="The Broad Institute Genome Sequencing Center for Infectious Disease"/>
            <person name="Wu L."/>
            <person name="Ma J."/>
        </authorList>
    </citation>
    <scope>NUCLEOTIDE SEQUENCE [LARGE SCALE GENOMIC DNA]</scope>
    <source>
        <strain evidence="2">KCTC 23098</strain>
    </source>
</reference>
<sequence length="270" mass="29901">MKKSLSFLNKQLYINVLTVSMILFGLSSCEEVIDIELKEADQVLVIEGGVSNTETTHYVYISKTVPFSSNSTNNPQSGAVVKIQEEGTSAERTFTEVSPGQYRINNYQANPGRTYRLTVDFENEQYMASSTMPAPIAIDSIGTVTDSFFGDEEKTVGVVYQDPPGEKNYYRYLVAVNGKPSNFVFAYNDKFNDGKKVQRNLYHEDLDLAVGDYVEVEQHCIDQAVYTYFNGIQSNNPGSAAPANPKSNFSNGALGYFSAHSITRASTTIE</sequence>
<evidence type="ECO:0000313" key="2">
    <source>
        <dbReference type="Proteomes" id="UP001597560"/>
    </source>
</evidence>
<dbReference type="EMBL" id="JBHUPA010000001">
    <property type="protein sequence ID" value="MFD2960209.1"/>
    <property type="molecule type" value="Genomic_DNA"/>
</dbReference>
<accession>A0ABW6AW65</accession>
<keyword evidence="2" id="KW-1185">Reference proteome</keyword>
<dbReference type="PROSITE" id="PS51257">
    <property type="entry name" value="PROKAR_LIPOPROTEIN"/>
    <property type="match status" value="1"/>
</dbReference>
<dbReference type="RefSeq" id="WP_013667386.1">
    <property type="nucleotide sequence ID" value="NZ_JBHUPA010000001.1"/>
</dbReference>
<gene>
    <name evidence="1" type="ORF">ACFS6J_00330</name>
</gene>
<proteinExistence type="predicted"/>